<feature type="transmembrane region" description="Helical" evidence="1">
    <location>
        <begin position="15"/>
        <end position="38"/>
    </location>
</feature>
<dbReference type="AlphaFoldDB" id="A0A076NNQ8"/>
<dbReference type="STRING" id="156978.CIMIT_05455"/>
<evidence type="ECO:0000313" key="5">
    <source>
        <dbReference type="Proteomes" id="UP000215374"/>
    </source>
</evidence>
<evidence type="ECO:0000313" key="4">
    <source>
        <dbReference type="Proteomes" id="UP000028780"/>
    </source>
</evidence>
<reference evidence="2 4" key="1">
    <citation type="submission" date="2014-08" db="EMBL/GenBank/DDBJ databases">
        <title>Complete genome sequence of Corynebacterium imitans DSM 44264, isolated from a five-month-old boy with suspected pharyngeal diphtheria.</title>
        <authorList>
            <person name="Mollmann S."/>
            <person name="Albersmeier A."/>
            <person name="Ruckert C."/>
            <person name="Tauch A."/>
        </authorList>
    </citation>
    <scope>NUCLEOTIDE SEQUENCE [LARGE SCALE GENOMIC DNA]</scope>
    <source>
        <strain evidence="2 4">DSM 44264</strain>
    </source>
</reference>
<accession>A0A076NNQ8</accession>
<keyword evidence="1" id="KW-1133">Transmembrane helix</keyword>
<dbReference type="eggNOG" id="ENOG50336I4">
    <property type="taxonomic scope" value="Bacteria"/>
</dbReference>
<dbReference type="RefSeq" id="WP_038590195.1">
    <property type="nucleotide sequence ID" value="NZ_CP009211.1"/>
</dbReference>
<dbReference type="Proteomes" id="UP000215374">
    <property type="component" value="Chromosome 1"/>
</dbReference>
<keyword evidence="4" id="KW-1185">Reference proteome</keyword>
<reference evidence="3 5" key="2">
    <citation type="submission" date="2017-06" db="EMBL/GenBank/DDBJ databases">
        <authorList>
            <consortium name="Pathogen Informatics"/>
        </authorList>
    </citation>
    <scope>NUCLEOTIDE SEQUENCE [LARGE SCALE GENOMIC DNA]</scope>
    <source>
        <strain evidence="3 5">NCTC13015</strain>
    </source>
</reference>
<keyword evidence="1" id="KW-0472">Membrane</keyword>
<dbReference type="HOGENOM" id="CLU_862540_0_0_11"/>
<dbReference type="OrthoDB" id="4422435at2"/>
<dbReference type="EMBL" id="LT906467">
    <property type="protein sequence ID" value="SNV69441.1"/>
    <property type="molecule type" value="Genomic_DNA"/>
</dbReference>
<sequence>MTDSAANDSQINRSIVLLSLGLALVFVVVVLGGARYFVTKAAQQPVAMSELDSPAADSPECAALVDALPDKLGGHRRAELAEPAPQGAAAWQSSSTERITLRCGIHMPAQYTAYSAPLVFDAAGARWLRVDDATPGSTLSTWFSVDRSPAVAVTADDAALGRADNPLDDLDVSMLSADEQPPAPTPLSQLKPAAGDAEACAALVDAAPEEIAEGYRRVQPEGEDSLAWIAEGKEPVVVRCGVAEPENYAAGAQLSQVNDIPWFEDTTLANGTTSSTWYALGRVTDVAASLPQSEGNEAVTNLSKLIAETLPER</sequence>
<gene>
    <name evidence="2" type="ORF">CIMIT_05455</name>
    <name evidence="3" type="ORF">SAMEA4535761_01157</name>
</gene>
<dbReference type="Pfam" id="PF12028">
    <property type="entry name" value="DUF3515"/>
    <property type="match status" value="2"/>
</dbReference>
<dbReference type="KEGG" id="cii:CIMIT_05455"/>
<evidence type="ECO:0000313" key="2">
    <source>
        <dbReference type="EMBL" id="AIJ33420.1"/>
    </source>
</evidence>
<keyword evidence="1" id="KW-0812">Transmembrane</keyword>
<organism evidence="2 4">
    <name type="scientific">Corynebacterium imitans</name>
    <dbReference type="NCBI Taxonomy" id="156978"/>
    <lineage>
        <taxon>Bacteria</taxon>
        <taxon>Bacillati</taxon>
        <taxon>Actinomycetota</taxon>
        <taxon>Actinomycetes</taxon>
        <taxon>Mycobacteriales</taxon>
        <taxon>Corynebacteriaceae</taxon>
        <taxon>Corynebacterium</taxon>
    </lineage>
</organism>
<protein>
    <submittedName>
        <fullName evidence="3">Putative secreted protein</fullName>
    </submittedName>
</protein>
<dbReference type="EMBL" id="CP009211">
    <property type="protein sequence ID" value="AIJ33420.1"/>
    <property type="molecule type" value="Genomic_DNA"/>
</dbReference>
<evidence type="ECO:0000256" key="1">
    <source>
        <dbReference type="SAM" id="Phobius"/>
    </source>
</evidence>
<proteinExistence type="predicted"/>
<dbReference type="InterPro" id="IPR021903">
    <property type="entry name" value="DUF3515"/>
</dbReference>
<dbReference type="Proteomes" id="UP000028780">
    <property type="component" value="Chromosome"/>
</dbReference>
<evidence type="ECO:0000313" key="3">
    <source>
        <dbReference type="EMBL" id="SNV69441.1"/>
    </source>
</evidence>
<name>A0A076NNQ8_9CORY</name>